<proteinExistence type="inferred from homology"/>
<comment type="similarity">
    <text evidence="1">Belongs to the glycosyl hydrolase 25 family.</text>
</comment>
<dbReference type="Gene3D" id="2.130.10.130">
    <property type="entry name" value="Integrin alpha, N-terminal"/>
    <property type="match status" value="1"/>
</dbReference>
<dbReference type="InterPro" id="IPR028994">
    <property type="entry name" value="Integrin_alpha_N"/>
</dbReference>
<evidence type="ECO:0000256" key="4">
    <source>
        <dbReference type="ARBA" id="ARBA00023295"/>
    </source>
</evidence>
<feature type="chain" id="PRO_5047488721" evidence="6">
    <location>
        <begin position="29"/>
        <end position="928"/>
    </location>
</feature>
<dbReference type="SMART" id="SM00641">
    <property type="entry name" value="Glyco_25"/>
    <property type="match status" value="1"/>
</dbReference>
<name>A0ABS8GKL1_9MICC</name>
<dbReference type="PANTHER" id="PTHR44103">
    <property type="entry name" value="PROPROTEIN CONVERTASE P"/>
    <property type="match status" value="1"/>
</dbReference>
<dbReference type="InterPro" id="IPR018077">
    <property type="entry name" value="Glyco_hydro_fam25_subgr"/>
</dbReference>
<dbReference type="SUPFAM" id="SSF51445">
    <property type="entry name" value="(Trans)glycosidases"/>
    <property type="match status" value="1"/>
</dbReference>
<evidence type="ECO:0000256" key="3">
    <source>
        <dbReference type="ARBA" id="ARBA00022801"/>
    </source>
</evidence>
<feature type="signal peptide" evidence="6">
    <location>
        <begin position="1"/>
        <end position="28"/>
    </location>
</feature>
<dbReference type="InterPro" id="IPR013517">
    <property type="entry name" value="FG-GAP"/>
</dbReference>
<feature type="compositionally biased region" description="Low complexity" evidence="5">
    <location>
        <begin position="62"/>
        <end position="73"/>
    </location>
</feature>
<feature type="compositionally biased region" description="Polar residues" evidence="5">
    <location>
        <begin position="74"/>
        <end position="83"/>
    </location>
</feature>
<keyword evidence="4" id="KW-0326">Glycosidase</keyword>
<evidence type="ECO:0000313" key="8">
    <source>
        <dbReference type="Proteomes" id="UP001139168"/>
    </source>
</evidence>
<organism evidence="7 8">
    <name type="scientific">Arthrobacter gengyunqii</name>
    <dbReference type="NCBI Taxonomy" id="2886940"/>
    <lineage>
        <taxon>Bacteria</taxon>
        <taxon>Bacillati</taxon>
        <taxon>Actinomycetota</taxon>
        <taxon>Actinomycetes</taxon>
        <taxon>Micrococcales</taxon>
        <taxon>Micrococcaceae</taxon>
        <taxon>Arthrobacter</taxon>
    </lineage>
</organism>
<evidence type="ECO:0000256" key="5">
    <source>
        <dbReference type="SAM" id="MobiDB-lite"/>
    </source>
</evidence>
<feature type="region of interest" description="Disordered" evidence="5">
    <location>
        <begin position="35"/>
        <end position="115"/>
    </location>
</feature>
<dbReference type="Pfam" id="PF01183">
    <property type="entry name" value="Glyco_hydro_25"/>
    <property type="match status" value="1"/>
</dbReference>
<dbReference type="Proteomes" id="UP001139168">
    <property type="component" value="Unassembled WGS sequence"/>
</dbReference>
<dbReference type="SUPFAM" id="SSF69318">
    <property type="entry name" value="Integrin alpha N-terminal domain"/>
    <property type="match status" value="2"/>
</dbReference>
<dbReference type="Gene3D" id="2.115.10.10">
    <property type="entry name" value="Tachylectin 2"/>
    <property type="match status" value="2"/>
</dbReference>
<keyword evidence="2 6" id="KW-0732">Signal</keyword>
<accession>A0ABS8GKL1</accession>
<sequence length="928" mass="97989">MKKHHFARSMGAAALVGSLVWTALPAAAVSLVPAGPDGQDTAAEAPAEQAVPAEPAVPAPAAPDATASPAPQTGSPDTGNETDAPQDVPAAQNGAAATSPPEDAEGQAPVQEPDTADLNDTARQLGARMGQGLERLQVTGDPQVPTPAELEDLVAIAAEGLASPEQVRDLSAVPNEALTGQPATTLVDTWRPAGIQGLDVSSHQANVNWTAAWNQGARFAYVKATEGTYYKNPYYSQQYNGSANKGMLRGAYHFAIPSVGSAAAEANYFVNNGGGWSADGRTLPPLLDIEYNPYPKLGNICYDMTATQMVNWIRVFSDTIKGRTGRVPMIYTTTDWWRTCTGNSSAFADHPLHIARYGANNAGTLPAGWSKYTLWQYSSTGPFVGDSNVFTGTSDALHAFARNSSIVPDRSVRTFSPRDFNGDGNSDLMTRRADGTLWLSPGQGNGTFRAAVKIGTGFEIFNQFVGVGDYDGDGRNDFVARHVNGSLWRYSGTGKVGMGQEGYRPGVQIGTGGWEAFTRIVGTGDLTGDGKADLLGIHLDGRVALYSGSGNGTPGPSRIVGTGWNKFDRVVGVRDFNSDGRNDVLARTSDGKIWILRGNGDGTFRTSFPIGQGWGIYSDILGGADFNRDGKPDLVGHTSSLSLSFYAGTGKISEGYTARASASAPSLAGRTRVWNSPDFSGDGKPDLFSTTADGRLWLHPGRGSGAYGAPIKIGTGWNIYAEVISTDFNGDSKADLIAREPNGTLWFYAGTGRSDSKHEGYGPRTRIGSGWSEYSQILTTGDMTSDGRNDLVARGTDGKLWLYRGTGTVGPRNEGYHPRALIGTGGWDAMSEIIAAGDYDRSGSRDILGRHRDGTLIFYPGNGSGQLQSPVPVGVGWNIYSSVLGSHDLNGDSRPDFTAVEAGGKAWFYAGDGMKDEGYKAAAAAGKI</sequence>
<feature type="compositionally biased region" description="Low complexity" evidence="5">
    <location>
        <begin position="35"/>
        <end position="54"/>
    </location>
</feature>
<gene>
    <name evidence="7" type="ORF">LJ752_14050</name>
</gene>
<evidence type="ECO:0000256" key="1">
    <source>
        <dbReference type="ARBA" id="ARBA00010646"/>
    </source>
</evidence>
<protein>
    <submittedName>
        <fullName evidence="7">FG-GAP-like repeat-containing protein</fullName>
    </submittedName>
</protein>
<dbReference type="Gene3D" id="3.20.20.80">
    <property type="entry name" value="Glycosidases"/>
    <property type="match status" value="1"/>
</dbReference>
<evidence type="ECO:0000256" key="6">
    <source>
        <dbReference type="SAM" id="SignalP"/>
    </source>
</evidence>
<keyword evidence="3" id="KW-0378">Hydrolase</keyword>
<dbReference type="RefSeq" id="WP_227892090.1">
    <property type="nucleotide sequence ID" value="NZ_JAJFZQ010000008.1"/>
</dbReference>
<evidence type="ECO:0000313" key="7">
    <source>
        <dbReference type="EMBL" id="MCC3267160.1"/>
    </source>
</evidence>
<dbReference type="InterPro" id="IPR017853">
    <property type="entry name" value="GH"/>
</dbReference>
<dbReference type="EMBL" id="JAJFZQ010000008">
    <property type="protein sequence ID" value="MCC3267160.1"/>
    <property type="molecule type" value="Genomic_DNA"/>
</dbReference>
<dbReference type="InterPro" id="IPR002053">
    <property type="entry name" value="Glyco_hydro_25"/>
</dbReference>
<dbReference type="PROSITE" id="PS51904">
    <property type="entry name" value="GLYCOSYL_HYDROL_F25_2"/>
    <property type="match status" value="1"/>
</dbReference>
<dbReference type="Pfam" id="PF13517">
    <property type="entry name" value="FG-GAP_3"/>
    <property type="match status" value="4"/>
</dbReference>
<reference evidence="7" key="1">
    <citation type="submission" date="2021-10" db="EMBL/GenBank/DDBJ databases">
        <title>Novel species in genus Arthrobacter.</title>
        <authorList>
            <person name="Liu Y."/>
        </authorList>
    </citation>
    <scope>NUCLEOTIDE SEQUENCE</scope>
    <source>
        <strain evidence="7">Zg-Y786</strain>
    </source>
</reference>
<evidence type="ECO:0000256" key="2">
    <source>
        <dbReference type="ARBA" id="ARBA00022729"/>
    </source>
</evidence>
<dbReference type="CDD" id="cd06412">
    <property type="entry name" value="GH25_CH-type"/>
    <property type="match status" value="1"/>
</dbReference>
<dbReference type="PANTHER" id="PTHR44103:SF1">
    <property type="entry name" value="PROPROTEIN CONVERTASE P"/>
    <property type="match status" value="1"/>
</dbReference>
<comment type="caution">
    <text evidence="7">The sequence shown here is derived from an EMBL/GenBank/DDBJ whole genome shotgun (WGS) entry which is preliminary data.</text>
</comment>
<keyword evidence="8" id="KW-1185">Reference proteome</keyword>